<dbReference type="RefSeq" id="WP_158153366.1">
    <property type="nucleotide sequence ID" value="NZ_CP056030.1"/>
</dbReference>
<evidence type="ECO:0000256" key="2">
    <source>
        <dbReference type="ARBA" id="ARBA00023015"/>
    </source>
</evidence>
<keyword evidence="7" id="KW-1185">Reference proteome</keyword>
<keyword evidence="2" id="KW-0805">Transcription regulation</keyword>
<dbReference type="AlphaFoldDB" id="A0A7D5HXP9"/>
<dbReference type="InterPro" id="IPR036388">
    <property type="entry name" value="WH-like_DNA-bd_sf"/>
</dbReference>
<keyword evidence="4" id="KW-0804">Transcription</keyword>
<dbReference type="KEGG" id="pez:HWQ56_15350"/>
<sequence>MDTLQNMRTFVCVAEAGSFSHAAKQLNVAVATVSRSIAALEAHLRARLLNRSTRHVALTEVGQRYLARCEQIIAHVDEAENEAGNTQLRPSGRLRVHSMMAVGRHYVVPAIADYRQQYPDVSFELTMANRMPDLIEEGIDVAIVLAAQLPDSGYVSQRIGQSYSVLCASPDYIARRGAPSTPQALRDHECLRLINPSNITDHWEFHGDEDVQRINLGPSAFQVNMGDAMIEAIEAGMGVGSLPVFSAQKGIDSGSLVRLLPQYRLQCLNVYAVYTNRRYLDAKIKVLISQLRSVLPGGQALAP</sequence>
<dbReference type="PROSITE" id="PS50931">
    <property type="entry name" value="HTH_LYSR"/>
    <property type="match status" value="1"/>
</dbReference>
<dbReference type="PANTHER" id="PTHR30537">
    <property type="entry name" value="HTH-TYPE TRANSCRIPTIONAL REGULATOR"/>
    <property type="match status" value="1"/>
</dbReference>
<evidence type="ECO:0000256" key="3">
    <source>
        <dbReference type="ARBA" id="ARBA00023125"/>
    </source>
</evidence>
<gene>
    <name evidence="6" type="ORF">HWQ56_15350</name>
</gene>
<dbReference type="EMBL" id="CP056030">
    <property type="protein sequence ID" value="QKZ05091.1"/>
    <property type="molecule type" value="Genomic_DNA"/>
</dbReference>
<evidence type="ECO:0000313" key="6">
    <source>
        <dbReference type="EMBL" id="QKZ05091.1"/>
    </source>
</evidence>
<dbReference type="InterPro" id="IPR000847">
    <property type="entry name" value="LysR_HTH_N"/>
</dbReference>
<dbReference type="PANTHER" id="PTHR30537:SF5">
    <property type="entry name" value="HTH-TYPE TRANSCRIPTIONAL ACTIVATOR TTDR-RELATED"/>
    <property type="match status" value="1"/>
</dbReference>
<dbReference type="Pfam" id="PF03466">
    <property type="entry name" value="LysR_substrate"/>
    <property type="match status" value="1"/>
</dbReference>
<dbReference type="SUPFAM" id="SSF53850">
    <property type="entry name" value="Periplasmic binding protein-like II"/>
    <property type="match status" value="1"/>
</dbReference>
<organism evidence="6 7">
    <name type="scientific">Pseudomonas eucalypticola</name>
    <dbReference type="NCBI Taxonomy" id="2599595"/>
    <lineage>
        <taxon>Bacteria</taxon>
        <taxon>Pseudomonadati</taxon>
        <taxon>Pseudomonadota</taxon>
        <taxon>Gammaproteobacteria</taxon>
        <taxon>Pseudomonadales</taxon>
        <taxon>Pseudomonadaceae</taxon>
        <taxon>Pseudomonas</taxon>
    </lineage>
</organism>
<dbReference type="SUPFAM" id="SSF46785">
    <property type="entry name" value="Winged helix' DNA-binding domain"/>
    <property type="match status" value="1"/>
</dbReference>
<dbReference type="Gene3D" id="3.40.190.290">
    <property type="match status" value="1"/>
</dbReference>
<dbReference type="GO" id="GO:0003677">
    <property type="term" value="F:DNA binding"/>
    <property type="evidence" value="ECO:0007669"/>
    <property type="project" value="UniProtKB-KW"/>
</dbReference>
<evidence type="ECO:0000256" key="4">
    <source>
        <dbReference type="ARBA" id="ARBA00023163"/>
    </source>
</evidence>
<keyword evidence="3" id="KW-0238">DNA-binding</keyword>
<proteinExistence type="inferred from homology"/>
<dbReference type="GO" id="GO:0003700">
    <property type="term" value="F:DNA-binding transcription factor activity"/>
    <property type="evidence" value="ECO:0007669"/>
    <property type="project" value="InterPro"/>
</dbReference>
<dbReference type="CDD" id="cd08422">
    <property type="entry name" value="PBP2_CrgA_like"/>
    <property type="match status" value="1"/>
</dbReference>
<dbReference type="Gene3D" id="1.10.10.10">
    <property type="entry name" value="Winged helix-like DNA-binding domain superfamily/Winged helix DNA-binding domain"/>
    <property type="match status" value="1"/>
</dbReference>
<evidence type="ECO:0000256" key="1">
    <source>
        <dbReference type="ARBA" id="ARBA00009437"/>
    </source>
</evidence>
<dbReference type="InterPro" id="IPR036390">
    <property type="entry name" value="WH_DNA-bd_sf"/>
</dbReference>
<dbReference type="InterPro" id="IPR058163">
    <property type="entry name" value="LysR-type_TF_proteobact-type"/>
</dbReference>
<dbReference type="Pfam" id="PF00126">
    <property type="entry name" value="HTH_1"/>
    <property type="match status" value="1"/>
</dbReference>
<feature type="domain" description="HTH lysR-type" evidence="5">
    <location>
        <begin position="1"/>
        <end position="59"/>
    </location>
</feature>
<comment type="similarity">
    <text evidence="1">Belongs to the LysR transcriptional regulatory family.</text>
</comment>
<reference evidence="6 7" key="1">
    <citation type="submission" date="2020-06" db="EMBL/GenBank/DDBJ databases">
        <title>Pseudomonas eucalypticola sp. nov., an endophyte of Eucalyptus dunnii leaves with biocontrol ability of eucalyptus leaf blight.</title>
        <authorList>
            <person name="Liu Y."/>
            <person name="Song Z."/>
            <person name="Zeng H."/>
            <person name="Lu M."/>
            <person name="Wang X."/>
            <person name="Lian X."/>
            <person name="Zhang Q."/>
        </authorList>
    </citation>
    <scope>NUCLEOTIDE SEQUENCE [LARGE SCALE GENOMIC DNA]</scope>
    <source>
        <strain evidence="6 7">NP-1</strain>
    </source>
</reference>
<protein>
    <submittedName>
        <fullName evidence="6">LysR family transcriptional regulator</fullName>
    </submittedName>
</protein>
<evidence type="ECO:0000313" key="7">
    <source>
        <dbReference type="Proteomes" id="UP000509568"/>
    </source>
</evidence>
<dbReference type="InterPro" id="IPR005119">
    <property type="entry name" value="LysR_subst-bd"/>
</dbReference>
<dbReference type="FunFam" id="1.10.10.10:FF:000001">
    <property type="entry name" value="LysR family transcriptional regulator"/>
    <property type="match status" value="1"/>
</dbReference>
<evidence type="ECO:0000259" key="5">
    <source>
        <dbReference type="PROSITE" id="PS50931"/>
    </source>
</evidence>
<accession>A0A7D5HXP9</accession>
<name>A0A7D5HXP9_9PSED</name>
<dbReference type="Proteomes" id="UP000509568">
    <property type="component" value="Chromosome"/>
</dbReference>